<dbReference type="RefSeq" id="WP_151076932.1">
    <property type="nucleotide sequence ID" value="NZ_CP047647.1"/>
</dbReference>
<accession>A0A7L4ZU70</accession>
<sequence length="118" mass="13320">MVRITREGDTFLFDVQGLHKLWALKSYLRVPAAHVTSARQDPAALGGWWKGWRMPGTSIPGVFTAGTYLLDGRRIFWDVLRKRNAIVVELVREEYDQLIIEVEDPAAAIALLRTGRAS</sequence>
<name>A0A7L4ZU70_9BACT</name>
<comment type="caution">
    <text evidence="1">The sequence shown here is derived from an EMBL/GenBank/DDBJ whole genome shotgun (WGS) entry which is preliminary data.</text>
</comment>
<proteinExistence type="predicted"/>
<evidence type="ECO:0000313" key="1">
    <source>
        <dbReference type="EMBL" id="KAA9339284.1"/>
    </source>
</evidence>
<gene>
    <name evidence="1" type="ORF">F0P96_01265</name>
</gene>
<organism evidence="1 2">
    <name type="scientific">Hymenobacter busanensis</name>
    <dbReference type="NCBI Taxonomy" id="2607656"/>
    <lineage>
        <taxon>Bacteria</taxon>
        <taxon>Pseudomonadati</taxon>
        <taxon>Bacteroidota</taxon>
        <taxon>Cytophagia</taxon>
        <taxon>Cytophagales</taxon>
        <taxon>Hymenobacteraceae</taxon>
        <taxon>Hymenobacter</taxon>
    </lineage>
</organism>
<dbReference type="AlphaFoldDB" id="A0A7L4ZU70"/>
<dbReference type="Proteomes" id="UP000326380">
    <property type="component" value="Unassembled WGS sequence"/>
</dbReference>
<dbReference type="EMBL" id="VTWU01000001">
    <property type="protein sequence ID" value="KAA9339284.1"/>
    <property type="molecule type" value="Genomic_DNA"/>
</dbReference>
<protein>
    <submittedName>
        <fullName evidence="1">Uncharacterized protein</fullName>
    </submittedName>
</protein>
<evidence type="ECO:0000313" key="2">
    <source>
        <dbReference type="Proteomes" id="UP000326380"/>
    </source>
</evidence>
<keyword evidence="2" id="KW-1185">Reference proteome</keyword>
<reference evidence="1 2" key="1">
    <citation type="submission" date="2019-09" db="EMBL/GenBank/DDBJ databases">
        <title>Genome sequence of Hymenobacter sp. M3.</title>
        <authorList>
            <person name="Srinivasan S."/>
        </authorList>
    </citation>
    <scope>NUCLEOTIDE SEQUENCE [LARGE SCALE GENOMIC DNA]</scope>
    <source>
        <strain evidence="1 2">M3</strain>
    </source>
</reference>